<dbReference type="AlphaFoldDB" id="A0A833ZTY3"/>
<dbReference type="Proteomes" id="UP000664940">
    <property type="component" value="Unassembled WGS sequence"/>
</dbReference>
<organism evidence="2 3">
    <name type="scientific">Phyllostomus discolor</name>
    <name type="common">pale spear-nosed bat</name>
    <dbReference type="NCBI Taxonomy" id="89673"/>
    <lineage>
        <taxon>Eukaryota</taxon>
        <taxon>Metazoa</taxon>
        <taxon>Chordata</taxon>
        <taxon>Craniata</taxon>
        <taxon>Vertebrata</taxon>
        <taxon>Euteleostomi</taxon>
        <taxon>Mammalia</taxon>
        <taxon>Eutheria</taxon>
        <taxon>Laurasiatheria</taxon>
        <taxon>Chiroptera</taxon>
        <taxon>Yangochiroptera</taxon>
        <taxon>Phyllostomidae</taxon>
        <taxon>Phyllostominae</taxon>
        <taxon>Phyllostomus</taxon>
    </lineage>
</organism>
<feature type="region of interest" description="Disordered" evidence="1">
    <location>
        <begin position="1"/>
        <end position="32"/>
    </location>
</feature>
<gene>
    <name evidence="2" type="ORF">HJG60_002203</name>
</gene>
<accession>A0A833ZTY3</accession>
<proteinExistence type="predicted"/>
<name>A0A833ZTY3_9CHIR</name>
<sequence length="67" mass="7696">MCLHCLGDDTTHVNPEGPRRPHPSDVTNRQSLAKRVQNMKNLRKEKRKLNKKFTKAAPIPEPGLIWP</sequence>
<protein>
    <submittedName>
        <fullName evidence="2">Coiled-coil domain containing 179</fullName>
    </submittedName>
</protein>
<feature type="compositionally biased region" description="Basic and acidic residues" evidence="1">
    <location>
        <begin position="1"/>
        <end position="23"/>
    </location>
</feature>
<comment type="caution">
    <text evidence="2">The sequence shown here is derived from an EMBL/GenBank/DDBJ whole genome shotgun (WGS) entry which is preliminary data.</text>
</comment>
<dbReference type="EMBL" id="JABVXQ010000006">
    <property type="protein sequence ID" value="KAF6102498.1"/>
    <property type="molecule type" value="Genomic_DNA"/>
</dbReference>
<evidence type="ECO:0000313" key="3">
    <source>
        <dbReference type="Proteomes" id="UP000664940"/>
    </source>
</evidence>
<evidence type="ECO:0000313" key="2">
    <source>
        <dbReference type="EMBL" id="KAF6102498.1"/>
    </source>
</evidence>
<reference evidence="2 3" key="1">
    <citation type="journal article" date="2020" name="Nature">
        <title>Six reference-quality genomes reveal evolution of bat adaptations.</title>
        <authorList>
            <person name="Jebb D."/>
            <person name="Huang Z."/>
            <person name="Pippel M."/>
            <person name="Hughes G.M."/>
            <person name="Lavrichenko K."/>
            <person name="Devanna P."/>
            <person name="Winkler S."/>
            <person name="Jermiin L.S."/>
            <person name="Skirmuntt E.C."/>
            <person name="Katzourakis A."/>
            <person name="Burkitt-Gray L."/>
            <person name="Ray D.A."/>
            <person name="Sullivan K.A.M."/>
            <person name="Roscito J.G."/>
            <person name="Kirilenko B.M."/>
            <person name="Davalos L.M."/>
            <person name="Corthals A.P."/>
            <person name="Power M.L."/>
            <person name="Jones G."/>
            <person name="Ransome R.D."/>
            <person name="Dechmann D.K.N."/>
            <person name="Locatelli A.G."/>
            <person name="Puechmaille S.J."/>
            <person name="Fedrigo O."/>
            <person name="Jarvis E.D."/>
            <person name="Hiller M."/>
            <person name="Vernes S.C."/>
            <person name="Myers E.W."/>
            <person name="Teeling E.C."/>
        </authorList>
    </citation>
    <scope>NUCLEOTIDE SEQUENCE [LARGE SCALE GENOMIC DNA]</scope>
    <source>
        <strain evidence="2">Bat1K_MPI-CBG_1</strain>
    </source>
</reference>
<evidence type="ECO:0000256" key="1">
    <source>
        <dbReference type="SAM" id="MobiDB-lite"/>
    </source>
</evidence>